<keyword evidence="4" id="KW-0496">Mitochondrion</keyword>
<dbReference type="InterPro" id="IPR029058">
    <property type="entry name" value="AB_hydrolase_fold"/>
</dbReference>
<dbReference type="InterPro" id="IPR022742">
    <property type="entry name" value="Hydrolase_4"/>
</dbReference>
<dbReference type="PANTHER" id="PTHR12277:SF81">
    <property type="entry name" value="PROTEIN ABHD13"/>
    <property type="match status" value="1"/>
</dbReference>
<feature type="domain" description="Serine aminopeptidase S33" evidence="2">
    <location>
        <begin position="82"/>
        <end position="199"/>
    </location>
</feature>
<sequence length="287" mass="32157">MCNLLCCFGFLTCLGCRDRVARTLLFFPPETGYHMDFEGQTMCLINSKGEPTSPLHDPSVELKTLRVGKNKIATFFIRHPKSRFTILFSHGNATDLGYMRDHLVDMSSQLQVNLFAYDFCGYGESTGLPSVASLNAEIRVCFDHLTNELKIPRPSIVVYGQSLGTAPTVALASQAGDVAGVILHSPLLSALRVIRPVKKTHWFDILRNVDLIEQVKAPILIVHGDEDEEVPVLHAKTLHEMSHQRYPAWFVEGAGHNNIEVEYRGQYFDCLSKFLSFLESELACNKI</sequence>
<dbReference type="EMBL" id="OVEO01000008">
    <property type="protein sequence ID" value="SPQ97684.1"/>
    <property type="molecule type" value="Genomic_DNA"/>
</dbReference>
<dbReference type="Proteomes" id="UP000290189">
    <property type="component" value="Unassembled WGS sequence"/>
</dbReference>
<dbReference type="SUPFAM" id="SSF53474">
    <property type="entry name" value="alpha/beta-Hydrolases"/>
    <property type="match status" value="1"/>
</dbReference>
<dbReference type="OrthoDB" id="446723at2759"/>
<feature type="chain" id="PRO_5033223317" description="Serine aminopeptidase S33 domain-containing protein" evidence="1">
    <location>
        <begin position="16"/>
        <end position="287"/>
    </location>
</feature>
<evidence type="ECO:0000313" key="4">
    <source>
        <dbReference type="EMBL" id="SPQ97684.1"/>
    </source>
</evidence>
<keyword evidence="5" id="KW-1185">Reference proteome</keyword>
<dbReference type="STRING" id="37360.A0A0G4IQF0"/>
<evidence type="ECO:0000313" key="5">
    <source>
        <dbReference type="Proteomes" id="UP000039324"/>
    </source>
</evidence>
<name>A0A0G4IQF0_PLABS</name>
<dbReference type="Gene3D" id="3.40.50.1820">
    <property type="entry name" value="alpha/beta hydrolase"/>
    <property type="match status" value="1"/>
</dbReference>
<evidence type="ECO:0000259" key="2">
    <source>
        <dbReference type="Pfam" id="PF12146"/>
    </source>
</evidence>
<accession>A0A0G4IQF0</accession>
<evidence type="ECO:0000313" key="3">
    <source>
        <dbReference type="EMBL" id="CEO97374.1"/>
    </source>
</evidence>
<dbReference type="OMA" id="TGQASEC"/>
<gene>
    <name evidence="3" type="ORF">PBRA_000719</name>
    <name evidence="4" type="ORF">PLBR_LOCUS4899</name>
</gene>
<evidence type="ECO:0000256" key="1">
    <source>
        <dbReference type="SAM" id="SignalP"/>
    </source>
</evidence>
<protein>
    <recommendedName>
        <fullName evidence="2">Serine aminopeptidase S33 domain-containing protein</fullName>
    </recommendedName>
</protein>
<reference evidence="4 6" key="2">
    <citation type="submission" date="2018-03" db="EMBL/GenBank/DDBJ databases">
        <authorList>
            <person name="Fogelqvist J."/>
        </authorList>
    </citation>
    <scope>NUCLEOTIDE SEQUENCE [LARGE SCALE GENOMIC DNA]</scope>
</reference>
<keyword evidence="1" id="KW-0732">Signal</keyword>
<dbReference type="EMBL" id="CDSF01000079">
    <property type="protein sequence ID" value="CEO97374.1"/>
    <property type="molecule type" value="Genomic_DNA"/>
</dbReference>
<feature type="signal peptide" evidence="1">
    <location>
        <begin position="1"/>
        <end position="15"/>
    </location>
</feature>
<geneLocation type="mitochondrion" evidence="4"/>
<proteinExistence type="predicted"/>
<dbReference type="PANTHER" id="PTHR12277">
    <property type="entry name" value="ALPHA/BETA HYDROLASE DOMAIN-CONTAINING PROTEIN"/>
    <property type="match status" value="1"/>
</dbReference>
<dbReference type="Pfam" id="PF12146">
    <property type="entry name" value="Hydrolase_4"/>
    <property type="match status" value="1"/>
</dbReference>
<reference evidence="3 5" key="1">
    <citation type="submission" date="2015-02" db="EMBL/GenBank/DDBJ databases">
        <authorList>
            <person name="Chooi Y.-H."/>
        </authorList>
    </citation>
    <scope>NUCLEOTIDE SEQUENCE [LARGE SCALE GENOMIC DNA]</scope>
    <source>
        <strain evidence="3">E3</strain>
    </source>
</reference>
<evidence type="ECO:0000313" key="6">
    <source>
        <dbReference type="Proteomes" id="UP000290189"/>
    </source>
</evidence>
<dbReference type="AlphaFoldDB" id="A0A0G4IQF0"/>
<dbReference type="Proteomes" id="UP000039324">
    <property type="component" value="Unassembled WGS sequence"/>
</dbReference>
<organism evidence="3 5">
    <name type="scientific">Plasmodiophora brassicae</name>
    <name type="common">Clubroot disease agent</name>
    <dbReference type="NCBI Taxonomy" id="37360"/>
    <lineage>
        <taxon>Eukaryota</taxon>
        <taxon>Sar</taxon>
        <taxon>Rhizaria</taxon>
        <taxon>Endomyxa</taxon>
        <taxon>Phytomyxea</taxon>
        <taxon>Plasmodiophorida</taxon>
        <taxon>Plasmodiophoridae</taxon>
        <taxon>Plasmodiophora</taxon>
    </lineage>
</organism>